<dbReference type="Pfam" id="PF01288">
    <property type="entry name" value="HPPK"/>
    <property type="match status" value="1"/>
</dbReference>
<dbReference type="PANTHER" id="PTHR43071">
    <property type="entry name" value="2-AMINO-4-HYDROXY-6-HYDROXYMETHYLDIHYDROPTERIDINE PYROPHOSPHOKINASE"/>
    <property type="match status" value="1"/>
</dbReference>
<dbReference type="Pfam" id="PF02152">
    <property type="entry name" value="FolB"/>
    <property type="match status" value="1"/>
</dbReference>
<dbReference type="InterPro" id="IPR006157">
    <property type="entry name" value="FolB_dom"/>
</dbReference>
<name>A0ABS2QBH3_9BACL</name>
<evidence type="ECO:0000313" key="11">
    <source>
        <dbReference type="EMBL" id="MBM7659162.1"/>
    </source>
</evidence>
<dbReference type="InterPro" id="IPR043133">
    <property type="entry name" value="GTP-CH-I_C/QueF"/>
</dbReference>
<dbReference type="InterPro" id="IPR006156">
    <property type="entry name" value="Dihydroneopterin_aldolase"/>
</dbReference>
<dbReference type="SUPFAM" id="SSF55083">
    <property type="entry name" value="6-hydroxymethyl-7,8-dihydropterin pyrophosphokinase, HPPK"/>
    <property type="match status" value="1"/>
</dbReference>
<evidence type="ECO:0000256" key="9">
    <source>
        <dbReference type="RuleBase" id="RU362079"/>
    </source>
</evidence>
<dbReference type="Proteomes" id="UP000823201">
    <property type="component" value="Unassembled WGS sequence"/>
</dbReference>
<proteinExistence type="inferred from homology"/>
<comment type="catalytic activity">
    <reaction evidence="1">
        <text>6-hydroxymethyl-7,8-dihydropterin + ATP = (7,8-dihydropterin-6-yl)methyl diphosphate + AMP + H(+)</text>
        <dbReference type="Rhea" id="RHEA:11412"/>
        <dbReference type="ChEBI" id="CHEBI:15378"/>
        <dbReference type="ChEBI" id="CHEBI:30616"/>
        <dbReference type="ChEBI" id="CHEBI:44841"/>
        <dbReference type="ChEBI" id="CHEBI:72950"/>
        <dbReference type="ChEBI" id="CHEBI:456215"/>
        <dbReference type="EC" id="2.7.6.3"/>
    </reaction>
</comment>
<dbReference type="GO" id="GO:0003848">
    <property type="term" value="F:2-amino-4-hydroxy-6-hydroxymethyldihydropteridine diphosphokinase activity"/>
    <property type="evidence" value="ECO:0007669"/>
    <property type="project" value="UniProtKB-EC"/>
</dbReference>
<dbReference type="SMART" id="SM00905">
    <property type="entry name" value="FolB"/>
    <property type="match status" value="1"/>
</dbReference>
<dbReference type="EMBL" id="JAFBEV010000038">
    <property type="protein sequence ID" value="MBM7659162.1"/>
    <property type="molecule type" value="Genomic_DNA"/>
</dbReference>
<gene>
    <name evidence="11" type="ORF">JOC27_002667</name>
</gene>
<dbReference type="SUPFAM" id="SSF55620">
    <property type="entry name" value="Tetrahydrobiopterin biosynthesis enzymes-like"/>
    <property type="match status" value="1"/>
</dbReference>
<sequence>MPDKIFLDQMSFYGYHGALPEERQLGQRFLVDLTLETELYAAGSTDDLSRTINYADVFKQVQAIVEGDPCKLIETLAERIATAVLHTFPLAEACRVKVIKPDPPIRGHYASVAVAIERRRVMAYLGLGSNIGARASFLKQALEQLDNVPGVRVIRCSSIYETAPYGPVEQNDFLNLAVQIETIMPPLALLDTVQQIEKAMLRKREIHWGPRTIDLDILLYDQTISHTERLALPHPEIARRAFVLKPMAELAPHLVLPGINRSMIELWQTLEEKEGVRLWKTSNGAGKYGLFEN</sequence>
<evidence type="ECO:0000256" key="5">
    <source>
        <dbReference type="ARBA" id="ARBA00022741"/>
    </source>
</evidence>
<evidence type="ECO:0000256" key="2">
    <source>
        <dbReference type="ARBA" id="ARBA00005051"/>
    </source>
</evidence>
<comment type="pathway">
    <text evidence="9">Cofactor biosynthesis; tetrahydrofolate biosynthesis; 2-amino-4-hydroxy-6-hydroxymethyl-7,8-dihydropteridine diphosphate from 7,8-dihydroneopterin triphosphate: step 3/4.</text>
</comment>
<evidence type="ECO:0000256" key="3">
    <source>
        <dbReference type="ARBA" id="ARBA00009640"/>
    </source>
</evidence>
<keyword evidence="8 9" id="KW-0289">Folate biosynthesis</keyword>
<dbReference type="InterPro" id="IPR035907">
    <property type="entry name" value="Hppk_sf"/>
</dbReference>
<dbReference type="CDD" id="cd00534">
    <property type="entry name" value="DHNA_DHNTPE"/>
    <property type="match status" value="1"/>
</dbReference>
<dbReference type="EC" id="2.7.6.3" evidence="9"/>
<dbReference type="PROSITE" id="PS00794">
    <property type="entry name" value="HPPK"/>
    <property type="match status" value="1"/>
</dbReference>
<dbReference type="CDD" id="cd00483">
    <property type="entry name" value="HPPK"/>
    <property type="match status" value="1"/>
</dbReference>
<dbReference type="InterPro" id="IPR000550">
    <property type="entry name" value="Hppk"/>
</dbReference>
<evidence type="ECO:0000256" key="4">
    <source>
        <dbReference type="ARBA" id="ARBA00022679"/>
    </source>
</evidence>
<dbReference type="NCBIfam" id="TIGR01498">
    <property type="entry name" value="folK"/>
    <property type="match status" value="1"/>
</dbReference>
<feature type="domain" description="7,8-dihydro-6-hydroxymethylpterin-pyrophosphokinase" evidence="10">
    <location>
        <begin position="207"/>
        <end position="218"/>
    </location>
</feature>
<evidence type="ECO:0000256" key="6">
    <source>
        <dbReference type="ARBA" id="ARBA00022777"/>
    </source>
</evidence>
<comment type="catalytic activity">
    <reaction evidence="9">
        <text>7,8-dihydroneopterin = 6-hydroxymethyl-7,8-dihydropterin + glycolaldehyde</text>
        <dbReference type="Rhea" id="RHEA:10540"/>
        <dbReference type="ChEBI" id="CHEBI:17001"/>
        <dbReference type="ChEBI" id="CHEBI:17071"/>
        <dbReference type="ChEBI" id="CHEBI:44841"/>
        <dbReference type="EC" id="4.1.2.25"/>
    </reaction>
</comment>
<comment type="caution">
    <text evidence="11">The sequence shown here is derived from an EMBL/GenBank/DDBJ whole genome shotgun (WGS) entry which is preliminary data.</text>
</comment>
<comment type="pathway">
    <text evidence="2">Cofactor biosynthesis; tetrahydrofolate biosynthesis; 2-amino-4-hydroxy-6-hydroxymethyl-7,8-dihydropteridine diphosphate from 7,8-dihydroneopterin triphosphate: step 4/4.</text>
</comment>
<dbReference type="NCBIfam" id="TIGR00526">
    <property type="entry name" value="folB_dom"/>
    <property type="match status" value="1"/>
</dbReference>
<evidence type="ECO:0000256" key="8">
    <source>
        <dbReference type="ARBA" id="ARBA00022909"/>
    </source>
</evidence>
<dbReference type="EC" id="4.1.2.25" evidence="9"/>
<keyword evidence="6" id="KW-0418">Kinase</keyword>
<comment type="similarity">
    <text evidence="9">Belongs to the DHNA family.</text>
</comment>
<comment type="similarity">
    <text evidence="3">In the N-terminal section; belongs to the DHNA family.</text>
</comment>
<evidence type="ECO:0000313" key="12">
    <source>
        <dbReference type="Proteomes" id="UP000823201"/>
    </source>
</evidence>
<keyword evidence="12" id="KW-1185">Reference proteome</keyword>
<keyword evidence="4 11" id="KW-0808">Transferase</keyword>
<evidence type="ECO:0000259" key="10">
    <source>
        <dbReference type="PROSITE" id="PS00794"/>
    </source>
</evidence>
<dbReference type="PANTHER" id="PTHR43071:SF1">
    <property type="entry name" value="2-AMINO-4-HYDROXY-6-HYDROXYMETHYLDIHYDROPTERIDINE PYROPHOSPHOKINASE"/>
    <property type="match status" value="1"/>
</dbReference>
<evidence type="ECO:0000256" key="7">
    <source>
        <dbReference type="ARBA" id="ARBA00022840"/>
    </source>
</evidence>
<evidence type="ECO:0000256" key="1">
    <source>
        <dbReference type="ARBA" id="ARBA00000198"/>
    </source>
</evidence>
<comment type="function">
    <text evidence="9">Catalyzes the conversion of 7,8-dihydroneopterin to 6-hydroxymethyl-7,8-dihydropterin.</text>
</comment>
<accession>A0ABS2QBH3</accession>
<keyword evidence="7" id="KW-0067">ATP-binding</keyword>
<keyword evidence="9 11" id="KW-0456">Lyase</keyword>
<dbReference type="GO" id="GO:0004150">
    <property type="term" value="F:dihydroneopterin aldolase activity"/>
    <property type="evidence" value="ECO:0007669"/>
    <property type="project" value="UniProtKB-EC"/>
</dbReference>
<protein>
    <recommendedName>
        <fullName evidence="9">Bifunctional folate synthesis protein</fullName>
    </recommendedName>
    <domain>
        <recommendedName>
            <fullName evidence="9">Dihydroneopterin aldolase</fullName>
            <shortName evidence="9">DHNA</shortName>
            <ecNumber evidence="9">4.1.2.25</ecNumber>
        </recommendedName>
        <alternativeName>
            <fullName evidence="9">7,8-dihydroneopterin aldolase</fullName>
        </alternativeName>
    </domain>
    <domain>
        <recommendedName>
            <fullName evidence="9">2-amino-4-hydroxy-6-hydroxymethyldihydropteridine pyrophosphokinase</fullName>
            <ecNumber evidence="9">2.7.6.3</ecNumber>
        </recommendedName>
        <alternativeName>
            <fullName evidence="9">6-hydroxymethyl-7,8-dihydropterin pyrophosphokinase</fullName>
            <shortName evidence="9">PPPK</shortName>
        </alternativeName>
        <alternativeName>
            <fullName evidence="9">7,8-dihydro-6-hydroxymethylpterin pyrophosphokinase</fullName>
            <shortName evidence="9">HPPK</shortName>
        </alternativeName>
    </domain>
</protein>
<dbReference type="NCBIfam" id="TIGR00525">
    <property type="entry name" value="folB"/>
    <property type="match status" value="1"/>
</dbReference>
<dbReference type="Gene3D" id="3.30.70.560">
    <property type="entry name" value="7,8-Dihydro-6-hydroxymethylpterin-pyrophosphokinase HPPK"/>
    <property type="match status" value="1"/>
</dbReference>
<dbReference type="Gene3D" id="3.30.1130.10">
    <property type="match status" value="1"/>
</dbReference>
<keyword evidence="5" id="KW-0547">Nucleotide-binding</keyword>
<reference evidence="11 12" key="1">
    <citation type="submission" date="2021-01" db="EMBL/GenBank/DDBJ databases">
        <title>Genomic Encyclopedia of Type Strains, Phase IV (KMG-IV): sequencing the most valuable type-strain genomes for metagenomic binning, comparative biology and taxonomic classification.</title>
        <authorList>
            <person name="Goeker M."/>
        </authorList>
    </citation>
    <scope>NUCLEOTIDE SEQUENCE [LARGE SCALE GENOMIC DNA]</scope>
    <source>
        <strain evidence="11 12">DSM 100968</strain>
    </source>
</reference>
<organism evidence="11 12">
    <name type="scientific">Sporolactobacillus spathodeae</name>
    <dbReference type="NCBI Taxonomy" id="1465502"/>
    <lineage>
        <taxon>Bacteria</taxon>
        <taxon>Bacillati</taxon>
        <taxon>Bacillota</taxon>
        <taxon>Bacilli</taxon>
        <taxon>Bacillales</taxon>
        <taxon>Sporolactobacillaceae</taxon>
        <taxon>Sporolactobacillus</taxon>
    </lineage>
</organism>